<protein>
    <recommendedName>
        <fullName evidence="4">Lipoprotein</fullName>
    </recommendedName>
</protein>
<reference evidence="2 3" key="1">
    <citation type="submission" date="2019-10" db="EMBL/GenBank/DDBJ databases">
        <authorList>
            <person name="Karimi E."/>
        </authorList>
    </citation>
    <scope>NUCLEOTIDE SEQUENCE [LARGE SCALE GENOMIC DNA]</scope>
    <source>
        <strain evidence="2">Exiguobacterium sp. 9Y</strain>
    </source>
</reference>
<dbReference type="Proteomes" id="UP000439752">
    <property type="component" value="Unassembled WGS sequence"/>
</dbReference>
<evidence type="ECO:0000256" key="1">
    <source>
        <dbReference type="SAM" id="SignalP"/>
    </source>
</evidence>
<evidence type="ECO:0000313" key="3">
    <source>
        <dbReference type="Proteomes" id="UP000439752"/>
    </source>
</evidence>
<evidence type="ECO:0000313" key="2">
    <source>
        <dbReference type="EMBL" id="VWX38634.1"/>
    </source>
</evidence>
<dbReference type="RefSeq" id="WP_159172504.1">
    <property type="nucleotide sequence ID" value="NZ_LR732308.1"/>
</dbReference>
<sequence length="200" mass="22922">MLKQMLVCSLSALLLAGCSSEEAVPKKVVKPMELPLTLKMDESKEHTNPNKTEFTYTISGQSNQPLYLTGTEYFHSGEQKIWFTKVIQPGQYEGKKLKLGEQFDTTKGYRSFLYDLDGTMQKWSEQSDELKDFLYSGVSFREKTLLRSDYQVLMLEQSSIHQSMRGNQMDQLDAPQDVKLSKGERIFIISLSTKPVRDIL</sequence>
<name>A0A653IIN4_9BACL</name>
<accession>A0A653IIN4</accession>
<feature type="signal peptide" evidence="1">
    <location>
        <begin position="1"/>
        <end position="23"/>
    </location>
</feature>
<gene>
    <name evidence="2" type="ORF">EXIGUO9Y_60007</name>
</gene>
<dbReference type="AlphaFoldDB" id="A0A653IIN4"/>
<organism evidence="2 3">
    <name type="scientific">Exiguobacterium oxidotolerans</name>
    <dbReference type="NCBI Taxonomy" id="223958"/>
    <lineage>
        <taxon>Bacteria</taxon>
        <taxon>Bacillati</taxon>
        <taxon>Bacillota</taxon>
        <taxon>Bacilli</taxon>
        <taxon>Bacillales</taxon>
        <taxon>Bacillales Family XII. Incertae Sedis</taxon>
        <taxon>Exiguobacterium</taxon>
    </lineage>
</organism>
<evidence type="ECO:0008006" key="4">
    <source>
        <dbReference type="Google" id="ProtNLM"/>
    </source>
</evidence>
<feature type="chain" id="PRO_5024831996" description="Lipoprotein" evidence="1">
    <location>
        <begin position="24"/>
        <end position="200"/>
    </location>
</feature>
<dbReference type="PROSITE" id="PS51257">
    <property type="entry name" value="PROKAR_LIPOPROTEIN"/>
    <property type="match status" value="1"/>
</dbReference>
<keyword evidence="1" id="KW-0732">Signal</keyword>
<keyword evidence="3" id="KW-1185">Reference proteome</keyword>
<dbReference type="EMBL" id="CABWKQ010000056">
    <property type="protein sequence ID" value="VWX38634.1"/>
    <property type="molecule type" value="Genomic_DNA"/>
</dbReference>
<proteinExistence type="predicted"/>